<evidence type="ECO:0000313" key="3">
    <source>
        <dbReference type="Proteomes" id="UP000886653"/>
    </source>
</evidence>
<dbReference type="AlphaFoldDB" id="A0A9P6N5F5"/>
<feature type="compositionally biased region" description="Polar residues" evidence="1">
    <location>
        <begin position="261"/>
        <end position="273"/>
    </location>
</feature>
<feature type="compositionally biased region" description="Low complexity" evidence="1">
    <location>
        <begin position="222"/>
        <end position="237"/>
    </location>
</feature>
<comment type="caution">
    <text evidence="2">The sequence shown here is derived from an EMBL/GenBank/DDBJ whole genome shotgun (WGS) entry which is preliminary data.</text>
</comment>
<dbReference type="EMBL" id="MU167560">
    <property type="protein sequence ID" value="KAG0139574.1"/>
    <property type="molecule type" value="Genomic_DNA"/>
</dbReference>
<feature type="compositionally biased region" description="Polar residues" evidence="1">
    <location>
        <begin position="367"/>
        <end position="387"/>
    </location>
</feature>
<gene>
    <name evidence="2" type="ORF">CROQUDRAFT_442139</name>
</gene>
<sequence>MAHESSIDCEVDGKTEEMSMDSEMIHQSIGNDGVFETKIEKDENQVDNWLKSINRGKRNGTNTIPNFTPSPLPALDIAQAQAQARSQKKAQTVKLSDDLTTTAEFALLQPKIIAETPIASTSIQPTTPAPRNRRPSSHPRSAVVGGKRRGRPPKTAEVRAAEAAVKLENKRIAEANRRAAIKAATAAAKAAQAEADAQADAQAEAEADAQAEAQAKAEADAQAKAQAEAEAQAQTQTDRMPVVAQVDIESSASIVTLGESSQAAVDSNPSTPAYSLAGTPTLRRRRRSKPDSSGPLPTVQTPLSNLTQNPSSNLFTRPSPNVIKIKPLSRSVSQPVDPSLLSGSTSHVLPLPIQQLPSGYAIPTHSRPPSVNHHNQTYEQRPTSASRLESPHHHSSSHRLPQATLSEPRLSAPSSLSNILNPAPSRPVHDSNLHQRPQPRYGSTEASITNFQLPSHHHQHHQQQQLTPSAASRTSSRPGSSTGGNQLFNHHSSPRSPHLSPSIINNNISFHHSHSTPHEHSIISNSFTLSPHRPSGSLTSNSIIQDHHSTTSSSS</sequence>
<feature type="region of interest" description="Disordered" evidence="1">
    <location>
        <begin position="359"/>
        <end position="555"/>
    </location>
</feature>
<dbReference type="Proteomes" id="UP000886653">
    <property type="component" value="Unassembled WGS sequence"/>
</dbReference>
<feature type="region of interest" description="Disordered" evidence="1">
    <location>
        <begin position="188"/>
        <end position="239"/>
    </location>
</feature>
<feature type="compositionally biased region" description="Polar residues" evidence="1">
    <location>
        <begin position="298"/>
        <end position="319"/>
    </location>
</feature>
<organism evidence="2 3">
    <name type="scientific">Cronartium quercuum f. sp. fusiforme G11</name>
    <dbReference type="NCBI Taxonomy" id="708437"/>
    <lineage>
        <taxon>Eukaryota</taxon>
        <taxon>Fungi</taxon>
        <taxon>Dikarya</taxon>
        <taxon>Basidiomycota</taxon>
        <taxon>Pucciniomycotina</taxon>
        <taxon>Pucciniomycetes</taxon>
        <taxon>Pucciniales</taxon>
        <taxon>Coleosporiaceae</taxon>
        <taxon>Cronartium</taxon>
    </lineage>
</organism>
<feature type="region of interest" description="Disordered" evidence="1">
    <location>
        <begin position="261"/>
        <end position="320"/>
    </location>
</feature>
<feature type="compositionally biased region" description="Low complexity" evidence="1">
    <location>
        <begin position="462"/>
        <end position="502"/>
    </location>
</feature>
<evidence type="ECO:0000313" key="2">
    <source>
        <dbReference type="EMBL" id="KAG0139574.1"/>
    </source>
</evidence>
<feature type="compositionally biased region" description="Polar residues" evidence="1">
    <location>
        <begin position="536"/>
        <end position="555"/>
    </location>
</feature>
<proteinExistence type="predicted"/>
<protein>
    <submittedName>
        <fullName evidence="2">Uncharacterized protein</fullName>
    </submittedName>
</protein>
<accession>A0A9P6N5F5</accession>
<evidence type="ECO:0000256" key="1">
    <source>
        <dbReference type="SAM" id="MobiDB-lite"/>
    </source>
</evidence>
<feature type="compositionally biased region" description="Polar residues" evidence="1">
    <location>
        <begin position="444"/>
        <end position="453"/>
    </location>
</feature>
<reference evidence="2" key="1">
    <citation type="submission" date="2013-11" db="EMBL/GenBank/DDBJ databases">
        <title>Genome sequence of the fusiform rust pathogen reveals effectors for host alternation and coevolution with pine.</title>
        <authorList>
            <consortium name="DOE Joint Genome Institute"/>
            <person name="Smith K."/>
            <person name="Pendleton A."/>
            <person name="Kubisiak T."/>
            <person name="Anderson C."/>
            <person name="Salamov A."/>
            <person name="Aerts A."/>
            <person name="Riley R."/>
            <person name="Clum A."/>
            <person name="Lindquist E."/>
            <person name="Ence D."/>
            <person name="Campbell M."/>
            <person name="Kronenberg Z."/>
            <person name="Feau N."/>
            <person name="Dhillon B."/>
            <person name="Hamelin R."/>
            <person name="Burleigh J."/>
            <person name="Smith J."/>
            <person name="Yandell M."/>
            <person name="Nelson C."/>
            <person name="Grigoriev I."/>
            <person name="Davis J."/>
        </authorList>
    </citation>
    <scope>NUCLEOTIDE SEQUENCE</scope>
    <source>
        <strain evidence="2">G11</strain>
    </source>
</reference>
<keyword evidence="3" id="KW-1185">Reference proteome</keyword>
<feature type="compositionally biased region" description="Low complexity" evidence="1">
    <location>
        <begin position="188"/>
        <end position="202"/>
    </location>
</feature>
<feature type="region of interest" description="Disordered" evidence="1">
    <location>
        <begin position="116"/>
        <end position="159"/>
    </location>
</feature>
<name>A0A9P6N5F5_9BASI</name>